<sequence>MILPNGAIVAVADGTTLKLFRNRAAEPHIDLAVWDDPEIAAKNPGSGGRHRLSSANPDSDRGAEDGFAAGIAACLNQMALDHGFDHLFLIADPRTLGELRRHFHPRLRSRIVGELSKDLTAHPAEDVAEAIRRA</sequence>
<dbReference type="EMBL" id="JAFMPY010000005">
    <property type="protein sequence ID" value="MBO0903382.1"/>
    <property type="molecule type" value="Genomic_DNA"/>
</dbReference>
<dbReference type="RefSeq" id="WP_207350017.1">
    <property type="nucleotide sequence ID" value="NZ_JAFMPY010000005.1"/>
</dbReference>
<feature type="region of interest" description="Disordered" evidence="1">
    <location>
        <begin position="40"/>
        <end position="61"/>
    </location>
</feature>
<evidence type="ECO:0000256" key="1">
    <source>
        <dbReference type="SAM" id="MobiDB-lite"/>
    </source>
</evidence>
<protein>
    <submittedName>
        <fullName evidence="2">Host attachment protein</fullName>
    </submittedName>
</protein>
<proteinExistence type="predicted"/>
<dbReference type="InterPro" id="IPR041374">
    <property type="entry name" value="BaeRF_family12"/>
</dbReference>
<keyword evidence="3" id="KW-1185">Reference proteome</keyword>
<organism evidence="2 3">
    <name type="scientific">Jiella sonneratiae</name>
    <dbReference type="NCBI Taxonomy" id="2816856"/>
    <lineage>
        <taxon>Bacteria</taxon>
        <taxon>Pseudomonadati</taxon>
        <taxon>Pseudomonadota</taxon>
        <taxon>Alphaproteobacteria</taxon>
        <taxon>Hyphomicrobiales</taxon>
        <taxon>Aurantimonadaceae</taxon>
        <taxon>Jiella</taxon>
    </lineage>
</organism>
<name>A0ABS3J2P8_9HYPH</name>
<gene>
    <name evidence="2" type="ORF">J1C47_06985</name>
</gene>
<evidence type="ECO:0000313" key="2">
    <source>
        <dbReference type="EMBL" id="MBO0903382.1"/>
    </source>
</evidence>
<dbReference type="Pfam" id="PF18856">
    <property type="entry name" value="baeRF_family12"/>
    <property type="match status" value="1"/>
</dbReference>
<reference evidence="2 3" key="1">
    <citation type="submission" date="2021-03" db="EMBL/GenBank/DDBJ databases">
        <title>Whole genome sequence of Jiella sp. MQZ13P-4.</title>
        <authorList>
            <person name="Tuo L."/>
        </authorList>
    </citation>
    <scope>NUCLEOTIDE SEQUENCE [LARGE SCALE GENOMIC DNA]</scope>
    <source>
        <strain evidence="2 3">MQZ13P-4</strain>
    </source>
</reference>
<comment type="caution">
    <text evidence="2">The sequence shown here is derived from an EMBL/GenBank/DDBJ whole genome shotgun (WGS) entry which is preliminary data.</text>
</comment>
<evidence type="ECO:0000313" key="3">
    <source>
        <dbReference type="Proteomes" id="UP000664288"/>
    </source>
</evidence>
<dbReference type="Proteomes" id="UP000664288">
    <property type="component" value="Unassembled WGS sequence"/>
</dbReference>
<accession>A0ABS3J2P8</accession>